<reference evidence="4 5" key="1">
    <citation type="journal article" date="2018" name="BMC Genomics">
        <title>Genomic comparison of Trypanosoma conorhini and Trypanosoma rangeli to Trypanosoma cruzi strains of high and low virulence.</title>
        <authorList>
            <person name="Bradwell K.R."/>
            <person name="Koparde V.N."/>
            <person name="Matveyev A.V."/>
            <person name="Serrano M.G."/>
            <person name="Alves J.M."/>
            <person name="Parikh H."/>
            <person name="Huang B."/>
            <person name="Lee V."/>
            <person name="Espinosa-Alvarez O."/>
            <person name="Ortiz P.A."/>
            <person name="Costa-Martins A.G."/>
            <person name="Teixeira M.M."/>
            <person name="Buck G.A."/>
        </authorList>
    </citation>
    <scope>NUCLEOTIDE SEQUENCE [LARGE SCALE GENOMIC DNA]</scope>
    <source>
        <strain evidence="4 5">025E</strain>
    </source>
</reference>
<feature type="transmembrane region" description="Helical" evidence="1">
    <location>
        <begin position="266"/>
        <end position="287"/>
    </location>
</feature>
<evidence type="ECO:0000256" key="1">
    <source>
        <dbReference type="SAM" id="Phobius"/>
    </source>
</evidence>
<keyword evidence="5" id="KW-1185">Reference proteome</keyword>
<organism evidence="4 5">
    <name type="scientific">Trypanosoma conorhini</name>
    <dbReference type="NCBI Taxonomy" id="83891"/>
    <lineage>
        <taxon>Eukaryota</taxon>
        <taxon>Discoba</taxon>
        <taxon>Euglenozoa</taxon>
        <taxon>Kinetoplastea</taxon>
        <taxon>Metakinetoplastina</taxon>
        <taxon>Trypanosomatida</taxon>
        <taxon>Trypanosomatidae</taxon>
        <taxon>Trypanosoma</taxon>
    </lineage>
</organism>
<feature type="domain" description="SAM" evidence="3">
    <location>
        <begin position="50"/>
        <end position="115"/>
    </location>
</feature>
<dbReference type="SUPFAM" id="SSF47769">
    <property type="entry name" value="SAM/Pointed domain"/>
    <property type="match status" value="1"/>
</dbReference>
<evidence type="ECO:0000313" key="4">
    <source>
        <dbReference type="EMBL" id="RNF24095.1"/>
    </source>
</evidence>
<feature type="transmembrane region" description="Helical" evidence="1">
    <location>
        <begin position="199"/>
        <end position="219"/>
    </location>
</feature>
<keyword evidence="1" id="KW-0472">Membrane</keyword>
<dbReference type="InterPro" id="IPR001660">
    <property type="entry name" value="SAM"/>
</dbReference>
<feature type="transmembrane region" description="Helical" evidence="1">
    <location>
        <begin position="226"/>
        <end position="246"/>
    </location>
</feature>
<dbReference type="Proteomes" id="UP000284403">
    <property type="component" value="Unassembled WGS sequence"/>
</dbReference>
<dbReference type="PROSITE" id="PS50105">
    <property type="entry name" value="SAM_DOMAIN"/>
    <property type="match status" value="1"/>
</dbReference>
<dbReference type="OrthoDB" id="6105938at2759"/>
<dbReference type="GeneID" id="40316263"/>
<feature type="transmembrane region" description="Helical" evidence="1">
    <location>
        <begin position="137"/>
        <end position="160"/>
    </location>
</feature>
<dbReference type="EMBL" id="MKKU01000106">
    <property type="protein sequence ID" value="RNF24095.1"/>
    <property type="molecule type" value="Genomic_DNA"/>
</dbReference>
<dbReference type="AlphaFoldDB" id="A0A422Q2A4"/>
<protein>
    <recommendedName>
        <fullName evidence="3">SAM domain-containing protein</fullName>
    </recommendedName>
</protein>
<evidence type="ECO:0000313" key="5">
    <source>
        <dbReference type="Proteomes" id="UP000284403"/>
    </source>
</evidence>
<gene>
    <name evidence="4" type="ORF">Tco025E_02652</name>
</gene>
<proteinExistence type="predicted"/>
<accession>A0A422Q2A4</accession>
<feature type="transmembrane region" description="Helical" evidence="1">
    <location>
        <begin position="294"/>
        <end position="315"/>
    </location>
</feature>
<evidence type="ECO:0000256" key="2">
    <source>
        <dbReference type="SAM" id="SignalP"/>
    </source>
</evidence>
<keyword evidence="2" id="KW-0732">Signal</keyword>
<sequence>MRRGGLTLLLLAVSPLWLAVCTASSPHGSTAAEPVVIGASPIANKPVKDWSVQDVAYWMNHTVGYAEFSGYVRKYLVDGPTLLQLEPSDFEEHFPVENAIQVVKLAAHLKLLKGLCLCATEDDAVVDFWSYFRRENFRVWVVGGTAVFFPRLAMLYTFFFDDALYRLLVGVPVPQASLLSAAAQGALNTSTRTVPFSRTLLYLLSFAVAPDLFVAYEAAYLCLTNYFTMPVFVVHYLLQALTEYTLLFQWWKGSAFLAKKSLLEFLWARFSYTLFLPPALLLLYAVVPYPLQSLAVYVVMAHNVLEAIGYFGVFFDFSPPPSDAAGAGEEHHSR</sequence>
<evidence type="ECO:0000259" key="3">
    <source>
        <dbReference type="PROSITE" id="PS50105"/>
    </source>
</evidence>
<feature type="chain" id="PRO_5019004465" description="SAM domain-containing protein" evidence="2">
    <location>
        <begin position="24"/>
        <end position="334"/>
    </location>
</feature>
<dbReference type="Gene3D" id="1.10.150.50">
    <property type="entry name" value="Transcription Factor, Ets-1"/>
    <property type="match status" value="1"/>
</dbReference>
<feature type="signal peptide" evidence="2">
    <location>
        <begin position="1"/>
        <end position="23"/>
    </location>
</feature>
<keyword evidence="1" id="KW-0812">Transmembrane</keyword>
<comment type="caution">
    <text evidence="4">The sequence shown here is derived from an EMBL/GenBank/DDBJ whole genome shotgun (WGS) entry which is preliminary data.</text>
</comment>
<name>A0A422Q2A4_9TRYP</name>
<dbReference type="RefSeq" id="XP_029230348.1">
    <property type="nucleotide sequence ID" value="XM_029369576.1"/>
</dbReference>
<keyword evidence="1" id="KW-1133">Transmembrane helix</keyword>
<dbReference type="InterPro" id="IPR013761">
    <property type="entry name" value="SAM/pointed_sf"/>
</dbReference>